<dbReference type="EC" id="3.2.1.58" evidence="7"/>
<feature type="region of interest" description="Disordered" evidence="8">
    <location>
        <begin position="1"/>
        <end position="77"/>
    </location>
</feature>
<dbReference type="GO" id="GO:0009251">
    <property type="term" value="P:glucan catabolic process"/>
    <property type="evidence" value="ECO:0007669"/>
    <property type="project" value="TreeGrafter"/>
</dbReference>
<keyword evidence="9" id="KW-0472">Membrane</keyword>
<feature type="region of interest" description="Disordered" evidence="8">
    <location>
        <begin position="196"/>
        <end position="230"/>
    </location>
</feature>
<sequence length="823" mass="87329">MSYDPLPARSFAPSRPRPSTSSSPAEMEPLDSHFDASPPGTPRNPFMGRALVDDPAASRPSFSGSNNSGPSSHAATADEYQSSLRALNFNGGGGGGVALNEPGFYGLNYYRDYPASGDLNASEQTLGSAVPKLHNSPGSNASPYLSEKRAAGYASPRTRSRRRAILIVGGIALAIVIIVVTCAVYFSVKSHRDADASSDLASGSSGSSSASPTGASASGSTSNAIVTGGDGSTVTMADGTTFTYTNTFGGYWYYDPSDPLKNWARAQSYTPALNETFQYGTESIRGVNLGGWLVTEPFISPSLFEPYANTSFPAVDEWTLSENLGNDTSAGGLAGVLTQHYETFVTEQDFAEIAGAGLNFVRIPLPYWAIETWEGEPFLPKVAWTYFLKAIEWARKYGLRINLDFHCLPGSQNGWNHSGKLGSINVLNGPMGLANAQRSLSYIRIIAEFISQPEYAPVVPLFSITNEPVGSTIGQPNLETYYVQAYDLVRLASGIGEGKGPYVVYHNGFFDLNLWAGFLTGADRMGLDIHPYVCFDGQSAAPYSERLTVPCDTWAAAQNASMSAFGLTVAGEFSNAINDCGLWVNGVGDGTRYEGTGSYTSYPHIGSCDPWTDWQSWNATFKESIEDWALASMSALQNWFFWTWKIGNSSVTGTVESPQWSYQLGLQNGWMPADPRQADGVCQPTATWAGPLSAWQTGGAGAGALPSTLSEQYPWPPASISNPGFSASAASLLPTYTPTGGVATLAAPTFTASGGKTVSASVGNGWENPSDTAGQYTAVATCNYLFPWIGPTNPPAPLCSGGNARREAAPVPVPMPMPTPPPS</sequence>
<evidence type="ECO:0000313" key="10">
    <source>
        <dbReference type="EMBL" id="OSX65118.1"/>
    </source>
</evidence>
<dbReference type="GeneID" id="36333563"/>
<dbReference type="SUPFAM" id="SSF51445">
    <property type="entry name" value="(Trans)glycosidases"/>
    <property type="match status" value="1"/>
</dbReference>
<dbReference type="OrthoDB" id="62120at2759"/>
<dbReference type="FunFam" id="3.20.20.80:FF:000033">
    <property type="entry name" value="Glucan 1,3-beta-glucosidase A"/>
    <property type="match status" value="1"/>
</dbReference>
<gene>
    <name evidence="10" type="ORF">POSPLADRAFT_1178758</name>
</gene>
<reference evidence="10 11" key="1">
    <citation type="submission" date="2017-04" db="EMBL/GenBank/DDBJ databases">
        <title>Genome Sequence of the Model Brown-Rot Fungus Postia placenta SB12.</title>
        <authorList>
            <consortium name="DOE Joint Genome Institute"/>
            <person name="Gaskell J."/>
            <person name="Kersten P."/>
            <person name="Larrondo L.F."/>
            <person name="Canessa P."/>
            <person name="Martinez D."/>
            <person name="Hibbett D."/>
            <person name="Schmoll M."/>
            <person name="Kubicek C.P."/>
            <person name="Martinez A.T."/>
            <person name="Yadav J."/>
            <person name="Master E."/>
            <person name="Magnuson J.K."/>
            <person name="James T."/>
            <person name="Yaver D."/>
            <person name="Berka R."/>
            <person name="Labutti K."/>
            <person name="Lipzen A."/>
            <person name="Aerts A."/>
            <person name="Barry K."/>
            <person name="Henrissat B."/>
            <person name="Blanchette R."/>
            <person name="Grigoriev I."/>
            <person name="Cullen D."/>
        </authorList>
    </citation>
    <scope>NUCLEOTIDE SEQUENCE [LARGE SCALE GENOMIC DNA]</scope>
    <source>
        <strain evidence="10 11">MAD-698-R-SB12</strain>
    </source>
</reference>
<comment type="similarity">
    <text evidence="1">Belongs to the glycosyl hydrolase 5 (cellulase A) family.</text>
</comment>
<evidence type="ECO:0000256" key="2">
    <source>
        <dbReference type="ARBA" id="ARBA00022801"/>
    </source>
</evidence>
<dbReference type="InterPro" id="IPR017853">
    <property type="entry name" value="GH"/>
</dbReference>
<keyword evidence="5" id="KW-0961">Cell wall biogenesis/degradation</keyword>
<dbReference type="EMBL" id="KZ110593">
    <property type="protein sequence ID" value="OSX65118.1"/>
    <property type="molecule type" value="Genomic_DNA"/>
</dbReference>
<evidence type="ECO:0000313" key="11">
    <source>
        <dbReference type="Proteomes" id="UP000194127"/>
    </source>
</evidence>
<keyword evidence="11" id="KW-1185">Reference proteome</keyword>
<dbReference type="GO" id="GO:0071555">
    <property type="term" value="P:cell wall organization"/>
    <property type="evidence" value="ECO:0007669"/>
    <property type="project" value="UniProtKB-KW"/>
</dbReference>
<dbReference type="Gene3D" id="3.20.20.80">
    <property type="entry name" value="Glycosidases"/>
    <property type="match status" value="1"/>
</dbReference>
<dbReference type="GO" id="GO:0005576">
    <property type="term" value="C:extracellular region"/>
    <property type="evidence" value="ECO:0007669"/>
    <property type="project" value="TreeGrafter"/>
</dbReference>
<keyword evidence="4" id="KW-0326">Glycosidase</keyword>
<comment type="catalytic activity">
    <reaction evidence="6">
        <text>Successive hydrolysis of beta-D-glucose units from the non-reducing ends of (1-&gt;3)-beta-D-glucans, releasing alpha-glucose.</text>
        <dbReference type="EC" id="3.2.1.58"/>
    </reaction>
</comment>
<keyword evidence="2 10" id="KW-0378">Hydrolase</keyword>
<dbReference type="RefSeq" id="XP_024341912.1">
    <property type="nucleotide sequence ID" value="XM_024488614.1"/>
</dbReference>
<feature type="transmembrane region" description="Helical" evidence="9">
    <location>
        <begin position="164"/>
        <end position="188"/>
    </location>
</feature>
<feature type="compositionally biased region" description="Low complexity" evidence="8">
    <location>
        <begin position="197"/>
        <end position="222"/>
    </location>
</feature>
<evidence type="ECO:0000256" key="8">
    <source>
        <dbReference type="SAM" id="MobiDB-lite"/>
    </source>
</evidence>
<dbReference type="PANTHER" id="PTHR31297">
    <property type="entry name" value="GLUCAN ENDO-1,6-BETA-GLUCOSIDASE B"/>
    <property type="match status" value="1"/>
</dbReference>
<keyword evidence="9" id="KW-0812">Transmembrane</keyword>
<evidence type="ECO:0000256" key="1">
    <source>
        <dbReference type="ARBA" id="ARBA00005641"/>
    </source>
</evidence>
<name>A0A1X6N8Z9_9APHY</name>
<feature type="compositionally biased region" description="Low complexity" evidence="8">
    <location>
        <begin position="58"/>
        <end position="72"/>
    </location>
</feature>
<dbReference type="STRING" id="670580.A0A1X6N8Z9"/>
<proteinExistence type="inferred from homology"/>
<accession>A0A1X6N8Z9</accession>
<keyword evidence="9" id="KW-1133">Transmembrane helix</keyword>
<evidence type="ECO:0000256" key="3">
    <source>
        <dbReference type="ARBA" id="ARBA00023180"/>
    </source>
</evidence>
<feature type="region of interest" description="Disordered" evidence="8">
    <location>
        <begin position="802"/>
        <end position="823"/>
    </location>
</feature>
<dbReference type="Proteomes" id="UP000194127">
    <property type="component" value="Unassembled WGS sequence"/>
</dbReference>
<dbReference type="InterPro" id="IPR050386">
    <property type="entry name" value="Glycosyl_hydrolase_5"/>
</dbReference>
<protein>
    <recommendedName>
        <fullName evidence="7">glucan 1,3-beta-glucosidase</fullName>
        <ecNumber evidence="7">3.2.1.58</ecNumber>
    </recommendedName>
</protein>
<dbReference type="GO" id="GO:0004338">
    <property type="term" value="F:glucan exo-1,3-beta-glucosidase activity"/>
    <property type="evidence" value="ECO:0007669"/>
    <property type="project" value="UniProtKB-EC"/>
</dbReference>
<evidence type="ECO:0000256" key="9">
    <source>
        <dbReference type="SAM" id="Phobius"/>
    </source>
</evidence>
<feature type="compositionally biased region" description="Pro residues" evidence="8">
    <location>
        <begin position="811"/>
        <end position="823"/>
    </location>
</feature>
<organism evidence="10 11">
    <name type="scientific">Postia placenta MAD-698-R-SB12</name>
    <dbReference type="NCBI Taxonomy" id="670580"/>
    <lineage>
        <taxon>Eukaryota</taxon>
        <taxon>Fungi</taxon>
        <taxon>Dikarya</taxon>
        <taxon>Basidiomycota</taxon>
        <taxon>Agaricomycotina</taxon>
        <taxon>Agaricomycetes</taxon>
        <taxon>Polyporales</taxon>
        <taxon>Adustoporiaceae</taxon>
        <taxon>Rhodonia</taxon>
    </lineage>
</organism>
<evidence type="ECO:0000256" key="7">
    <source>
        <dbReference type="ARBA" id="ARBA00038929"/>
    </source>
</evidence>
<evidence type="ECO:0000256" key="4">
    <source>
        <dbReference type="ARBA" id="ARBA00023295"/>
    </source>
</evidence>
<keyword evidence="3" id="KW-0325">Glycoprotein</keyword>
<dbReference type="AlphaFoldDB" id="A0A1X6N8Z9"/>
<dbReference type="PANTHER" id="PTHR31297:SF34">
    <property type="entry name" value="GLUCAN 1,3-BETA-GLUCOSIDASE 2"/>
    <property type="match status" value="1"/>
</dbReference>
<evidence type="ECO:0000256" key="6">
    <source>
        <dbReference type="ARBA" id="ARBA00036824"/>
    </source>
</evidence>
<dbReference type="GO" id="GO:0009986">
    <property type="term" value="C:cell surface"/>
    <property type="evidence" value="ECO:0007669"/>
    <property type="project" value="TreeGrafter"/>
</dbReference>
<evidence type="ECO:0000256" key="5">
    <source>
        <dbReference type="ARBA" id="ARBA00023316"/>
    </source>
</evidence>
<feature type="compositionally biased region" description="Low complexity" evidence="8">
    <location>
        <begin position="1"/>
        <end position="25"/>
    </location>
</feature>